<keyword evidence="2" id="KW-1185">Reference proteome</keyword>
<dbReference type="Proteomes" id="UP000499080">
    <property type="component" value="Unassembled WGS sequence"/>
</dbReference>
<dbReference type="AlphaFoldDB" id="A0A4Y2NH79"/>
<name>A0A4Y2NH79_ARAVE</name>
<proteinExistence type="predicted"/>
<reference evidence="1 2" key="1">
    <citation type="journal article" date="2019" name="Sci. Rep.">
        <title>Orb-weaving spider Araneus ventricosus genome elucidates the spidroin gene catalogue.</title>
        <authorList>
            <person name="Kono N."/>
            <person name="Nakamura H."/>
            <person name="Ohtoshi R."/>
            <person name="Moran D.A.P."/>
            <person name="Shinohara A."/>
            <person name="Yoshida Y."/>
            <person name="Fujiwara M."/>
            <person name="Mori M."/>
            <person name="Tomita M."/>
            <person name="Arakawa K."/>
        </authorList>
    </citation>
    <scope>NUCLEOTIDE SEQUENCE [LARGE SCALE GENOMIC DNA]</scope>
</reference>
<comment type="caution">
    <text evidence="1">The sequence shown here is derived from an EMBL/GenBank/DDBJ whole genome shotgun (WGS) entry which is preliminary data.</text>
</comment>
<organism evidence="1 2">
    <name type="scientific">Araneus ventricosus</name>
    <name type="common">Orbweaver spider</name>
    <name type="synonym">Epeira ventricosa</name>
    <dbReference type="NCBI Taxonomy" id="182803"/>
    <lineage>
        <taxon>Eukaryota</taxon>
        <taxon>Metazoa</taxon>
        <taxon>Ecdysozoa</taxon>
        <taxon>Arthropoda</taxon>
        <taxon>Chelicerata</taxon>
        <taxon>Arachnida</taxon>
        <taxon>Araneae</taxon>
        <taxon>Araneomorphae</taxon>
        <taxon>Entelegynae</taxon>
        <taxon>Araneoidea</taxon>
        <taxon>Araneidae</taxon>
        <taxon>Araneus</taxon>
    </lineage>
</organism>
<evidence type="ECO:0000313" key="2">
    <source>
        <dbReference type="Proteomes" id="UP000499080"/>
    </source>
</evidence>
<accession>A0A4Y2NH79</accession>
<sequence>MSVCRKFFSREREATSTAPFRGIHGFNREGGKFARAKKCADPEQPCAFRNVGQIEPHVFRAAVLKGLSRTFTSAPLHATPKPSSVRKSDEHWRGVVESLDIQLFLKL</sequence>
<protein>
    <submittedName>
        <fullName evidence="1">Uncharacterized protein</fullName>
    </submittedName>
</protein>
<gene>
    <name evidence="1" type="ORF">AVEN_144801_1</name>
</gene>
<dbReference type="EMBL" id="BGPR01009150">
    <property type="protein sequence ID" value="GBN38263.1"/>
    <property type="molecule type" value="Genomic_DNA"/>
</dbReference>
<evidence type="ECO:0000313" key="1">
    <source>
        <dbReference type="EMBL" id="GBN38263.1"/>
    </source>
</evidence>